<evidence type="ECO:0000256" key="1">
    <source>
        <dbReference type="SAM" id="Coils"/>
    </source>
</evidence>
<proteinExistence type="predicted"/>
<protein>
    <submittedName>
        <fullName evidence="2">Uncharacterized protein</fullName>
    </submittedName>
</protein>
<comment type="caution">
    <text evidence="2">The sequence shown here is derived from an EMBL/GenBank/DDBJ whole genome shotgun (WGS) entry which is preliminary data.</text>
</comment>
<name>A0A917JF16_9ENTE</name>
<evidence type="ECO:0000313" key="3">
    <source>
        <dbReference type="Proteomes" id="UP000622610"/>
    </source>
</evidence>
<keyword evidence="3" id="KW-1185">Reference proteome</keyword>
<accession>A0A917JF16</accession>
<dbReference type="AlphaFoldDB" id="A0A917JF16"/>
<organism evidence="2 3">
    <name type="scientific">Enterococcus alcedinis</name>
    <dbReference type="NCBI Taxonomy" id="1274384"/>
    <lineage>
        <taxon>Bacteria</taxon>
        <taxon>Bacillati</taxon>
        <taxon>Bacillota</taxon>
        <taxon>Bacilli</taxon>
        <taxon>Lactobacillales</taxon>
        <taxon>Enterococcaceae</taxon>
        <taxon>Enterococcus</taxon>
    </lineage>
</organism>
<dbReference type="Proteomes" id="UP000622610">
    <property type="component" value="Unassembled WGS sequence"/>
</dbReference>
<reference evidence="2" key="2">
    <citation type="submission" date="2020-09" db="EMBL/GenBank/DDBJ databases">
        <authorList>
            <person name="Sun Q."/>
            <person name="Sedlacek I."/>
        </authorList>
    </citation>
    <scope>NUCLEOTIDE SEQUENCE</scope>
    <source>
        <strain evidence="2">CCM 8433</strain>
    </source>
</reference>
<keyword evidence="1" id="KW-0175">Coiled coil</keyword>
<gene>
    <name evidence="2" type="ORF">GCM10011482_04390</name>
</gene>
<feature type="coiled-coil region" evidence="1">
    <location>
        <begin position="1"/>
        <end position="83"/>
    </location>
</feature>
<dbReference type="EMBL" id="BMDT01000001">
    <property type="protein sequence ID" value="GGI64785.1"/>
    <property type="molecule type" value="Genomic_DNA"/>
</dbReference>
<dbReference type="RefSeq" id="WP_188366616.1">
    <property type="nucleotide sequence ID" value="NZ_BMDT01000001.1"/>
</dbReference>
<reference evidence="2" key="1">
    <citation type="journal article" date="2014" name="Int. J. Syst. Evol. Microbiol.">
        <title>Complete genome sequence of Corynebacterium casei LMG S-19264T (=DSM 44701T), isolated from a smear-ripened cheese.</title>
        <authorList>
            <consortium name="US DOE Joint Genome Institute (JGI-PGF)"/>
            <person name="Walter F."/>
            <person name="Albersmeier A."/>
            <person name="Kalinowski J."/>
            <person name="Ruckert C."/>
        </authorList>
    </citation>
    <scope>NUCLEOTIDE SEQUENCE</scope>
    <source>
        <strain evidence="2">CCM 8433</strain>
    </source>
</reference>
<evidence type="ECO:0000313" key="2">
    <source>
        <dbReference type="EMBL" id="GGI64785.1"/>
    </source>
</evidence>
<sequence>MKEALERIRLAEEQNEQAQKQLLNEIDYYQQEKQNALQEQQTLNQQLRKELMVELESSLLEQERLLERQLQAEAQQVDAKNEEIYLQQKNEMVQKIIKEMRGAYGC</sequence>